<organism evidence="2 3">
    <name type="scientific">Natronorubrum sulfidifaciens JCM 14089</name>
    <dbReference type="NCBI Taxonomy" id="1230460"/>
    <lineage>
        <taxon>Archaea</taxon>
        <taxon>Methanobacteriati</taxon>
        <taxon>Methanobacteriota</taxon>
        <taxon>Stenosarchaea group</taxon>
        <taxon>Halobacteria</taxon>
        <taxon>Halobacteriales</taxon>
        <taxon>Natrialbaceae</taxon>
        <taxon>Natronorubrum</taxon>
    </lineage>
</organism>
<sequence length="276" mass="29849">MSLEDDDTAPSDRIFQFVVAVYGGVLLAGLVSVGTAPLEGWPVGLTETYAGGFVVGAIAGSSLARIDPRLPVRLGRTLPRRLASATPAVLFVGLWLAPLESPPEHVALASAIFIVATAHVLSQLAGNRYVDAVTPGDPERTWRWEPPGSPVFDLLLAGMWALLAIVNAVTGSWLEALFWLVIGGGWIASGLAEGRWAFGPGRDRCAVQYYDTGLVKRRPYTKTFVGWDEIDHVRLRGGELVLDRGLRDVRLERDALEDPDTVLEAIDRRLAATDGR</sequence>
<evidence type="ECO:0000313" key="3">
    <source>
        <dbReference type="Proteomes" id="UP000011661"/>
    </source>
</evidence>
<protein>
    <recommendedName>
        <fullName evidence="4">PH domain-containing protein</fullName>
    </recommendedName>
</protein>
<gene>
    <name evidence="2" type="ORF">C495_08275</name>
</gene>
<feature type="transmembrane region" description="Helical" evidence="1">
    <location>
        <begin position="14"/>
        <end position="36"/>
    </location>
</feature>
<keyword evidence="1" id="KW-0472">Membrane</keyword>
<dbReference type="eggNOG" id="arCOG09071">
    <property type="taxonomic scope" value="Archaea"/>
</dbReference>
<evidence type="ECO:0000313" key="2">
    <source>
        <dbReference type="EMBL" id="ELY45253.1"/>
    </source>
</evidence>
<feature type="transmembrane region" description="Helical" evidence="1">
    <location>
        <begin position="48"/>
        <end position="66"/>
    </location>
</feature>
<evidence type="ECO:0000256" key="1">
    <source>
        <dbReference type="SAM" id="Phobius"/>
    </source>
</evidence>
<keyword evidence="1" id="KW-0812">Transmembrane</keyword>
<proteinExistence type="predicted"/>
<reference evidence="2 3" key="1">
    <citation type="journal article" date="2014" name="PLoS Genet.">
        <title>Phylogenetically driven sequencing of extremely halophilic archaea reveals strategies for static and dynamic osmo-response.</title>
        <authorList>
            <person name="Becker E.A."/>
            <person name="Seitzer P.M."/>
            <person name="Tritt A."/>
            <person name="Larsen D."/>
            <person name="Krusor M."/>
            <person name="Yao A.I."/>
            <person name="Wu D."/>
            <person name="Madern D."/>
            <person name="Eisen J.A."/>
            <person name="Darling A.E."/>
            <person name="Facciotti M.T."/>
        </authorList>
    </citation>
    <scope>NUCLEOTIDE SEQUENCE [LARGE SCALE GENOMIC DNA]</scope>
    <source>
        <strain evidence="2 3">JCM 14089</strain>
    </source>
</reference>
<keyword evidence="3" id="KW-1185">Reference proteome</keyword>
<keyword evidence="1" id="KW-1133">Transmembrane helix</keyword>
<dbReference type="PATRIC" id="fig|1230460.4.peg.1672"/>
<comment type="caution">
    <text evidence="2">The sequence shown here is derived from an EMBL/GenBank/DDBJ whole genome shotgun (WGS) entry which is preliminary data.</text>
</comment>
<accession>L9WAB1</accession>
<dbReference type="AlphaFoldDB" id="L9WAB1"/>
<feature type="transmembrane region" description="Helical" evidence="1">
    <location>
        <begin position="78"/>
        <end position="96"/>
    </location>
</feature>
<dbReference type="STRING" id="1230460.C495_08275"/>
<dbReference type="Proteomes" id="UP000011661">
    <property type="component" value="Unassembled WGS sequence"/>
</dbReference>
<name>L9WAB1_9EURY</name>
<evidence type="ECO:0008006" key="4">
    <source>
        <dbReference type="Google" id="ProtNLM"/>
    </source>
</evidence>
<dbReference type="EMBL" id="AOHX01000036">
    <property type="protein sequence ID" value="ELY45253.1"/>
    <property type="molecule type" value="Genomic_DNA"/>
</dbReference>